<keyword evidence="3" id="KW-1185">Reference proteome</keyword>
<dbReference type="EMBL" id="REGN01005726">
    <property type="protein sequence ID" value="RNA12287.1"/>
    <property type="molecule type" value="Genomic_DNA"/>
</dbReference>
<dbReference type="AlphaFoldDB" id="A0A3M7QLF9"/>
<evidence type="ECO:0000313" key="2">
    <source>
        <dbReference type="EMBL" id="RNA12287.1"/>
    </source>
</evidence>
<comment type="caution">
    <text evidence="2">The sequence shown here is derived from an EMBL/GenBank/DDBJ whole genome shotgun (WGS) entry which is preliminary data.</text>
</comment>
<evidence type="ECO:0000313" key="3">
    <source>
        <dbReference type="Proteomes" id="UP000276133"/>
    </source>
</evidence>
<keyword evidence="1" id="KW-1133">Transmembrane helix</keyword>
<evidence type="ECO:0000256" key="1">
    <source>
        <dbReference type="SAM" id="Phobius"/>
    </source>
</evidence>
<sequence>MFVLYVPIKEKKIRALDLTSKSHQSSIENKVIQLNYRQASFPIQKTIIKSLLYFFIYFKNLNKSKSRLDLASDNQEIYFFIGIAYYTFSYYKHKNKFIFYWISSFMAALVVRNLKEIFNDIFEKNLTGLF</sequence>
<accession>A0A3M7QLF9</accession>
<dbReference type="Proteomes" id="UP000276133">
    <property type="component" value="Unassembled WGS sequence"/>
</dbReference>
<keyword evidence="1" id="KW-0472">Membrane</keyword>
<organism evidence="2 3">
    <name type="scientific">Brachionus plicatilis</name>
    <name type="common">Marine rotifer</name>
    <name type="synonym">Brachionus muelleri</name>
    <dbReference type="NCBI Taxonomy" id="10195"/>
    <lineage>
        <taxon>Eukaryota</taxon>
        <taxon>Metazoa</taxon>
        <taxon>Spiralia</taxon>
        <taxon>Gnathifera</taxon>
        <taxon>Rotifera</taxon>
        <taxon>Eurotatoria</taxon>
        <taxon>Monogononta</taxon>
        <taxon>Pseudotrocha</taxon>
        <taxon>Ploima</taxon>
        <taxon>Brachionidae</taxon>
        <taxon>Brachionus</taxon>
    </lineage>
</organism>
<name>A0A3M7QLF9_BRAPC</name>
<gene>
    <name evidence="2" type="ORF">BpHYR1_050642</name>
</gene>
<feature type="transmembrane region" description="Helical" evidence="1">
    <location>
        <begin position="97"/>
        <end position="114"/>
    </location>
</feature>
<protein>
    <submittedName>
        <fullName evidence="2">Uncharacterized protein</fullName>
    </submittedName>
</protein>
<proteinExistence type="predicted"/>
<keyword evidence="1" id="KW-0812">Transmembrane</keyword>
<reference evidence="2 3" key="1">
    <citation type="journal article" date="2018" name="Sci. Rep.">
        <title>Genomic signatures of local adaptation to the degree of environmental predictability in rotifers.</title>
        <authorList>
            <person name="Franch-Gras L."/>
            <person name="Hahn C."/>
            <person name="Garcia-Roger E.M."/>
            <person name="Carmona M.J."/>
            <person name="Serra M."/>
            <person name="Gomez A."/>
        </authorList>
    </citation>
    <scope>NUCLEOTIDE SEQUENCE [LARGE SCALE GENOMIC DNA]</scope>
    <source>
        <strain evidence="2">HYR1</strain>
    </source>
</reference>